<evidence type="ECO:0000313" key="1">
    <source>
        <dbReference type="EMBL" id="MFC0624390.1"/>
    </source>
</evidence>
<evidence type="ECO:0000313" key="2">
    <source>
        <dbReference type="Proteomes" id="UP001589890"/>
    </source>
</evidence>
<accession>A0ABV6QID5</accession>
<dbReference type="RefSeq" id="WP_380045714.1">
    <property type="nucleotide sequence ID" value="NZ_JBHLTC010000011.1"/>
</dbReference>
<keyword evidence="2" id="KW-1185">Reference proteome</keyword>
<dbReference type="EMBL" id="JBHLTC010000011">
    <property type="protein sequence ID" value="MFC0624390.1"/>
    <property type="molecule type" value="Genomic_DNA"/>
</dbReference>
<organism evidence="1 2">
    <name type="scientific">Kribbella deserti</name>
    <dbReference type="NCBI Taxonomy" id="1926257"/>
    <lineage>
        <taxon>Bacteria</taxon>
        <taxon>Bacillati</taxon>
        <taxon>Actinomycetota</taxon>
        <taxon>Actinomycetes</taxon>
        <taxon>Propionibacteriales</taxon>
        <taxon>Kribbellaceae</taxon>
        <taxon>Kribbella</taxon>
    </lineage>
</organism>
<comment type="caution">
    <text evidence="1">The sequence shown here is derived from an EMBL/GenBank/DDBJ whole genome shotgun (WGS) entry which is preliminary data.</text>
</comment>
<dbReference type="Proteomes" id="UP001589890">
    <property type="component" value="Unassembled WGS sequence"/>
</dbReference>
<gene>
    <name evidence="1" type="ORF">ACFFGN_09985</name>
</gene>
<sequence length="49" mass="5369">MVPTLLPRGPLLRNQRLKLRRDGLNLIRTISAMSASYSKTSCSTPLANG</sequence>
<proteinExistence type="predicted"/>
<name>A0ABV6QID5_9ACTN</name>
<reference evidence="1 2" key="1">
    <citation type="submission" date="2024-09" db="EMBL/GenBank/DDBJ databases">
        <authorList>
            <person name="Sun Q."/>
            <person name="Mori K."/>
        </authorList>
    </citation>
    <scope>NUCLEOTIDE SEQUENCE [LARGE SCALE GENOMIC DNA]</scope>
    <source>
        <strain evidence="1 2">CGMCC 1.15906</strain>
    </source>
</reference>
<protein>
    <submittedName>
        <fullName evidence="1">Uncharacterized protein</fullName>
    </submittedName>
</protein>